<dbReference type="GO" id="GO:0097510">
    <property type="term" value="P:base-excision repair, AP site formation via deaminated base removal"/>
    <property type="evidence" value="ECO:0007669"/>
    <property type="project" value="TreeGrafter"/>
</dbReference>
<dbReference type="EMBL" id="MK500589">
    <property type="protein sequence ID" value="QBK93066.1"/>
    <property type="molecule type" value="Genomic_DNA"/>
</dbReference>
<dbReference type="InterPro" id="IPR036895">
    <property type="entry name" value="Uracil-DNA_glycosylase-like_sf"/>
</dbReference>
<evidence type="ECO:0000256" key="2">
    <source>
        <dbReference type="ARBA" id="ARBA00022763"/>
    </source>
</evidence>
<dbReference type="InterPro" id="IPR005122">
    <property type="entry name" value="Uracil-DNA_glycosylase-like"/>
</dbReference>
<name>A0A481ZBN8_9VIRU</name>
<dbReference type="SMART" id="SM00986">
    <property type="entry name" value="UDG"/>
    <property type="match status" value="1"/>
</dbReference>
<evidence type="ECO:0000259" key="5">
    <source>
        <dbReference type="SMART" id="SM00986"/>
    </source>
</evidence>
<gene>
    <name evidence="6" type="ORF">LCPAC403_02000</name>
</gene>
<evidence type="ECO:0000313" key="6">
    <source>
        <dbReference type="EMBL" id="QBK93066.1"/>
    </source>
</evidence>
<evidence type="ECO:0000256" key="4">
    <source>
        <dbReference type="ARBA" id="ARBA00023204"/>
    </source>
</evidence>
<dbReference type="InterPro" id="IPR002043">
    <property type="entry name" value="UDG_fam1"/>
</dbReference>
<proteinExistence type="inferred from homology"/>
<dbReference type="PANTHER" id="PTHR11264:SF0">
    <property type="entry name" value="URACIL-DNA GLYCOSYLASE"/>
    <property type="match status" value="1"/>
</dbReference>
<evidence type="ECO:0000256" key="1">
    <source>
        <dbReference type="ARBA" id="ARBA00008184"/>
    </source>
</evidence>
<dbReference type="PANTHER" id="PTHR11264">
    <property type="entry name" value="URACIL-DNA GLYCOSYLASE"/>
    <property type="match status" value="1"/>
</dbReference>
<dbReference type="SUPFAM" id="SSF52141">
    <property type="entry name" value="Uracil-DNA glycosylase-like"/>
    <property type="match status" value="1"/>
</dbReference>
<dbReference type="SMART" id="SM00987">
    <property type="entry name" value="UreE_C"/>
    <property type="match status" value="1"/>
</dbReference>
<dbReference type="NCBIfam" id="NF003588">
    <property type="entry name" value="PRK05254.1-1"/>
    <property type="match status" value="1"/>
</dbReference>
<keyword evidence="2" id="KW-0227">DNA damage</keyword>
<sequence length="248" mass="28156">MDEKEKNRMTLVDESIDSSWSLVKMAKERPPIGWEDLFHQEDVLLELKSLDRKLSKMSPYYPKKKNVFKAFELTPFESINVVILGQDPYHTTQKNGKPVAQGYSFGCDPYDKIPASLNSMLKELSSDLKIPISTSGDIRYWAIQGVFLPNMCLTVDPKGKGKSHGKIWKGFMLKVFDRILEVNPDVVFVLLGRTAQSIKNDLRTSFYSIEATHPSPISASRGFYNSKIYSKVNDRLTALGKNPIDWAL</sequence>
<keyword evidence="4" id="KW-0234">DNA repair</keyword>
<accession>A0A481ZBN8</accession>
<dbReference type="CDD" id="cd10027">
    <property type="entry name" value="UDG-F1-like"/>
    <property type="match status" value="1"/>
</dbReference>
<dbReference type="Pfam" id="PF03167">
    <property type="entry name" value="UDG"/>
    <property type="match status" value="1"/>
</dbReference>
<organism evidence="6">
    <name type="scientific">Pithovirus LCPAC403</name>
    <dbReference type="NCBI Taxonomy" id="2506596"/>
    <lineage>
        <taxon>Viruses</taxon>
        <taxon>Pithoviruses</taxon>
    </lineage>
</organism>
<reference evidence="6" key="1">
    <citation type="journal article" date="2019" name="MBio">
        <title>Virus Genomes from Deep Sea Sediments Expand the Ocean Megavirome and Support Independent Origins of Viral Gigantism.</title>
        <authorList>
            <person name="Backstrom D."/>
            <person name="Yutin N."/>
            <person name="Jorgensen S.L."/>
            <person name="Dharamshi J."/>
            <person name="Homa F."/>
            <person name="Zaremba-Niedwiedzka K."/>
            <person name="Spang A."/>
            <person name="Wolf Y.I."/>
            <person name="Koonin E.V."/>
            <person name="Ettema T.J."/>
        </authorList>
    </citation>
    <scope>NUCLEOTIDE SEQUENCE</scope>
</reference>
<evidence type="ECO:0000256" key="3">
    <source>
        <dbReference type="ARBA" id="ARBA00022801"/>
    </source>
</evidence>
<feature type="domain" description="Uracil-DNA glycosylase-like" evidence="5">
    <location>
        <begin position="72"/>
        <end position="236"/>
    </location>
</feature>
<dbReference type="Gene3D" id="3.40.470.10">
    <property type="entry name" value="Uracil-DNA glycosylase-like domain"/>
    <property type="match status" value="1"/>
</dbReference>
<dbReference type="NCBIfam" id="NF003592">
    <property type="entry name" value="PRK05254.1-5"/>
    <property type="match status" value="1"/>
</dbReference>
<comment type="similarity">
    <text evidence="1">Belongs to the uracil-DNA glycosylase (UDG) superfamily. UNG family.</text>
</comment>
<dbReference type="GO" id="GO:0004844">
    <property type="term" value="F:uracil DNA N-glycosylase activity"/>
    <property type="evidence" value="ECO:0007669"/>
    <property type="project" value="InterPro"/>
</dbReference>
<protein>
    <submittedName>
        <fullName evidence="6">Uracil-DNA glycosylase</fullName>
    </submittedName>
</protein>
<keyword evidence="3" id="KW-0378">Hydrolase</keyword>